<feature type="domain" description="Acyl-CoA oxidase/dehydrogenase middle" evidence="8">
    <location>
        <begin position="125"/>
        <end position="219"/>
    </location>
</feature>
<dbReference type="GO" id="GO:0003995">
    <property type="term" value="F:acyl-CoA dehydrogenase activity"/>
    <property type="evidence" value="ECO:0007669"/>
    <property type="project" value="InterPro"/>
</dbReference>
<dbReference type="PROSITE" id="PS00073">
    <property type="entry name" value="ACYL_COA_DH_2"/>
    <property type="match status" value="1"/>
</dbReference>
<accession>A0A4P9VSM6</accession>
<evidence type="ECO:0000313" key="10">
    <source>
        <dbReference type="EMBL" id="RDH45374.1"/>
    </source>
</evidence>
<comment type="cofactor">
    <cofactor evidence="1 6">
        <name>FAD</name>
        <dbReference type="ChEBI" id="CHEBI:57692"/>
    </cofactor>
</comment>
<dbReference type="Pfam" id="PF00441">
    <property type="entry name" value="Acyl-CoA_dh_1"/>
    <property type="match status" value="1"/>
</dbReference>
<dbReference type="Pfam" id="PF02770">
    <property type="entry name" value="Acyl-CoA_dh_M"/>
    <property type="match status" value="1"/>
</dbReference>
<proteinExistence type="inferred from homology"/>
<dbReference type="PANTHER" id="PTHR43884">
    <property type="entry name" value="ACYL-COA DEHYDROGENASE"/>
    <property type="match status" value="1"/>
</dbReference>
<evidence type="ECO:0000256" key="3">
    <source>
        <dbReference type="ARBA" id="ARBA00022630"/>
    </source>
</evidence>
<evidence type="ECO:0000256" key="5">
    <source>
        <dbReference type="ARBA" id="ARBA00023002"/>
    </source>
</evidence>
<sequence length="383" mass="42386">MDFTLTLEQQARCQHIENFAKEALSKSQQDLHSPETFNVKGWQLASELGLAGLPIPEQWGGSELGALDTILAVESLGRGCTDMGLVFSLCAHMFACAIPIWRHGSDEQRNKYLAKIASGQLIVANAITEPSSGSDAYNMKSFARKEKNHYILNGSKCFITNAPIADLLLVYAKTKEGQGYFNSSAFLIPKDLPGIEITNESLKTGLVTSPWGSVHFNECIIPIDSRVGEEGSGSPIFHDSMIWERGCLFAAYVGAMERVLQQCIEYCVERKQFDQSIGRNQSISNKLVDFKLRLETSRLLLYKAGWLYDNNKPYEEAIAQSKLWISESAVQCGLDAIQVFGGLGVCSEFGIDRLLLDALPSRIFSGTSEIQREFIARSMGLRS</sequence>
<keyword evidence="3 6" id="KW-0285">Flavoprotein</keyword>
<dbReference type="Proteomes" id="UP000257039">
    <property type="component" value="Unassembled WGS sequence"/>
</dbReference>
<evidence type="ECO:0000259" key="8">
    <source>
        <dbReference type="Pfam" id="PF02770"/>
    </source>
</evidence>
<dbReference type="AlphaFoldDB" id="A0A4P9VSM6"/>
<dbReference type="InterPro" id="IPR046373">
    <property type="entry name" value="Acyl-CoA_Oxase/DH_mid-dom_sf"/>
</dbReference>
<reference evidence="10 11" key="1">
    <citation type="submission" date="2017-04" db="EMBL/GenBank/DDBJ databases">
        <title>Draft genome sequence of Zooshikella ganghwensis VG4 isolated from Red Sea sediments.</title>
        <authorList>
            <person name="Rehman Z."/>
            <person name="Alam I."/>
            <person name="Kamau A."/>
            <person name="Bajic V."/>
            <person name="Leiknes T."/>
        </authorList>
    </citation>
    <scope>NUCLEOTIDE SEQUENCE [LARGE SCALE GENOMIC DNA]</scope>
    <source>
        <strain evidence="10 11">VG4</strain>
    </source>
</reference>
<dbReference type="InterPro" id="IPR013786">
    <property type="entry name" value="AcylCoA_DH/ox_N"/>
</dbReference>
<dbReference type="Gene3D" id="1.10.540.10">
    <property type="entry name" value="Acyl-CoA dehydrogenase/oxidase, N-terminal domain"/>
    <property type="match status" value="1"/>
</dbReference>
<evidence type="ECO:0000256" key="4">
    <source>
        <dbReference type="ARBA" id="ARBA00022827"/>
    </source>
</evidence>
<dbReference type="GO" id="GO:0050660">
    <property type="term" value="F:flavin adenine dinucleotide binding"/>
    <property type="evidence" value="ECO:0007669"/>
    <property type="project" value="InterPro"/>
</dbReference>
<dbReference type="Pfam" id="PF02771">
    <property type="entry name" value="Acyl-CoA_dh_N"/>
    <property type="match status" value="1"/>
</dbReference>
<feature type="domain" description="Acyl-CoA dehydrogenase/oxidase N-terminal" evidence="9">
    <location>
        <begin position="8"/>
        <end position="120"/>
    </location>
</feature>
<evidence type="ECO:0000256" key="2">
    <source>
        <dbReference type="ARBA" id="ARBA00009347"/>
    </source>
</evidence>
<name>A0A4P9VSM6_9GAMM</name>
<dbReference type="SUPFAM" id="SSF47203">
    <property type="entry name" value="Acyl-CoA dehydrogenase C-terminal domain-like"/>
    <property type="match status" value="1"/>
</dbReference>
<dbReference type="EMBL" id="NDXW01000001">
    <property type="protein sequence ID" value="RDH45374.1"/>
    <property type="molecule type" value="Genomic_DNA"/>
</dbReference>
<feature type="domain" description="Acyl-CoA dehydrogenase/oxidase C-terminal" evidence="7">
    <location>
        <begin position="232"/>
        <end position="379"/>
    </location>
</feature>
<evidence type="ECO:0000259" key="7">
    <source>
        <dbReference type="Pfam" id="PF00441"/>
    </source>
</evidence>
<dbReference type="SUPFAM" id="SSF56645">
    <property type="entry name" value="Acyl-CoA dehydrogenase NM domain-like"/>
    <property type="match status" value="1"/>
</dbReference>
<keyword evidence="5 6" id="KW-0560">Oxidoreductase</keyword>
<keyword evidence="11" id="KW-1185">Reference proteome</keyword>
<keyword evidence="4 6" id="KW-0274">FAD</keyword>
<evidence type="ECO:0000256" key="1">
    <source>
        <dbReference type="ARBA" id="ARBA00001974"/>
    </source>
</evidence>
<dbReference type="Gene3D" id="2.40.110.10">
    <property type="entry name" value="Butyryl-CoA Dehydrogenase, subunit A, domain 2"/>
    <property type="match status" value="1"/>
</dbReference>
<evidence type="ECO:0000256" key="6">
    <source>
        <dbReference type="RuleBase" id="RU362125"/>
    </source>
</evidence>
<dbReference type="InterPro" id="IPR006089">
    <property type="entry name" value="Acyl-CoA_DH_CS"/>
</dbReference>
<evidence type="ECO:0000259" key="9">
    <source>
        <dbReference type="Pfam" id="PF02771"/>
    </source>
</evidence>
<organism evidence="10 11">
    <name type="scientific">Zooshikella ganghwensis</name>
    <dbReference type="NCBI Taxonomy" id="202772"/>
    <lineage>
        <taxon>Bacteria</taxon>
        <taxon>Pseudomonadati</taxon>
        <taxon>Pseudomonadota</taxon>
        <taxon>Gammaproteobacteria</taxon>
        <taxon>Oceanospirillales</taxon>
        <taxon>Zooshikellaceae</taxon>
        <taxon>Zooshikella</taxon>
    </lineage>
</organism>
<gene>
    <name evidence="10" type="ORF">B9G39_19040</name>
</gene>
<dbReference type="InterPro" id="IPR009075">
    <property type="entry name" value="AcylCo_DH/oxidase_C"/>
</dbReference>
<dbReference type="InterPro" id="IPR006091">
    <property type="entry name" value="Acyl-CoA_Oxase/DH_mid-dom"/>
</dbReference>
<evidence type="ECO:0000313" key="11">
    <source>
        <dbReference type="Proteomes" id="UP000257039"/>
    </source>
</evidence>
<dbReference type="FunFam" id="1.20.140.10:FF:000001">
    <property type="entry name" value="Acyl-CoA dehydrogenase"/>
    <property type="match status" value="1"/>
</dbReference>
<comment type="similarity">
    <text evidence="2 6">Belongs to the acyl-CoA dehydrogenase family.</text>
</comment>
<dbReference type="PANTHER" id="PTHR43884:SF12">
    <property type="entry name" value="ISOVALERYL-COA DEHYDROGENASE, MITOCHONDRIAL-RELATED"/>
    <property type="match status" value="1"/>
</dbReference>
<protein>
    <submittedName>
        <fullName evidence="10">Acyl-CoA dehydrogenase</fullName>
    </submittedName>
</protein>
<dbReference type="InterPro" id="IPR036250">
    <property type="entry name" value="AcylCo_DH-like_C"/>
</dbReference>
<dbReference type="RefSeq" id="WP_094788345.1">
    <property type="nucleotide sequence ID" value="NZ_NDXW01000001.1"/>
</dbReference>
<dbReference type="Gene3D" id="1.20.140.10">
    <property type="entry name" value="Butyryl-CoA Dehydrogenase, subunit A, domain 3"/>
    <property type="match status" value="1"/>
</dbReference>
<dbReference type="InterPro" id="IPR037069">
    <property type="entry name" value="AcylCoA_DH/ox_N_sf"/>
</dbReference>
<comment type="caution">
    <text evidence="10">The sequence shown here is derived from an EMBL/GenBank/DDBJ whole genome shotgun (WGS) entry which is preliminary data.</text>
</comment>
<dbReference type="InterPro" id="IPR009100">
    <property type="entry name" value="AcylCoA_DH/oxidase_NM_dom_sf"/>
</dbReference>